<accession>A0A811YGP7</accession>
<evidence type="ECO:0000256" key="1">
    <source>
        <dbReference type="SAM" id="MobiDB-lite"/>
    </source>
</evidence>
<dbReference type="Proteomes" id="UP000645828">
    <property type="component" value="Unassembled WGS sequence"/>
</dbReference>
<dbReference type="PANTHER" id="PTHR24103">
    <property type="entry name" value="E3 UBIQUITIN-PROTEIN LIGASE TRIM"/>
    <property type="match status" value="1"/>
</dbReference>
<protein>
    <submittedName>
        <fullName evidence="3">(raccoon dog) hypothetical protein</fullName>
    </submittedName>
</protein>
<comment type="caution">
    <text evidence="3">The sequence shown here is derived from an EMBL/GenBank/DDBJ whole genome shotgun (WGS) entry which is preliminary data.</text>
</comment>
<dbReference type="InterPro" id="IPR001870">
    <property type="entry name" value="B30.2/SPRY"/>
</dbReference>
<dbReference type="InterPro" id="IPR043136">
    <property type="entry name" value="B30.2/SPRY_sf"/>
</dbReference>
<feature type="region of interest" description="Disordered" evidence="1">
    <location>
        <begin position="21"/>
        <end position="53"/>
    </location>
</feature>
<gene>
    <name evidence="3" type="ORF">NYPRO_LOCUS8268</name>
</gene>
<feature type="compositionally biased region" description="Basic residues" evidence="1">
    <location>
        <begin position="314"/>
        <end position="324"/>
    </location>
</feature>
<dbReference type="AlphaFoldDB" id="A0A811YGP7"/>
<dbReference type="SUPFAM" id="SSF49899">
    <property type="entry name" value="Concanavalin A-like lectins/glucanases"/>
    <property type="match status" value="1"/>
</dbReference>
<dbReference type="InterPro" id="IPR013320">
    <property type="entry name" value="ConA-like_dom_sf"/>
</dbReference>
<dbReference type="EMBL" id="CAJHUB010000675">
    <property type="protein sequence ID" value="CAD7675473.1"/>
    <property type="molecule type" value="Genomic_DNA"/>
</dbReference>
<evidence type="ECO:0000313" key="3">
    <source>
        <dbReference type="EMBL" id="CAD7675473.1"/>
    </source>
</evidence>
<feature type="region of interest" description="Disordered" evidence="1">
    <location>
        <begin position="288"/>
        <end position="364"/>
    </location>
</feature>
<dbReference type="SMART" id="SM00449">
    <property type="entry name" value="SPRY"/>
    <property type="match status" value="1"/>
</dbReference>
<dbReference type="SUPFAM" id="SSF57845">
    <property type="entry name" value="B-box zinc-binding domain"/>
    <property type="match status" value="1"/>
</dbReference>
<evidence type="ECO:0000259" key="2">
    <source>
        <dbReference type="PROSITE" id="PS50188"/>
    </source>
</evidence>
<feature type="compositionally biased region" description="Acidic residues" evidence="1">
    <location>
        <begin position="21"/>
        <end position="45"/>
    </location>
</feature>
<evidence type="ECO:0000313" key="4">
    <source>
        <dbReference type="Proteomes" id="UP000645828"/>
    </source>
</evidence>
<organism evidence="3 4">
    <name type="scientific">Nyctereutes procyonoides</name>
    <name type="common">Raccoon dog</name>
    <name type="synonym">Canis procyonoides</name>
    <dbReference type="NCBI Taxonomy" id="34880"/>
    <lineage>
        <taxon>Eukaryota</taxon>
        <taxon>Metazoa</taxon>
        <taxon>Chordata</taxon>
        <taxon>Craniata</taxon>
        <taxon>Vertebrata</taxon>
        <taxon>Euteleostomi</taxon>
        <taxon>Mammalia</taxon>
        <taxon>Eutheria</taxon>
        <taxon>Laurasiatheria</taxon>
        <taxon>Carnivora</taxon>
        <taxon>Caniformia</taxon>
        <taxon>Canidae</taxon>
        <taxon>Nyctereutes</taxon>
    </lineage>
</organism>
<dbReference type="Gene3D" id="2.60.120.920">
    <property type="match status" value="1"/>
</dbReference>
<reference evidence="3" key="1">
    <citation type="submission" date="2020-12" db="EMBL/GenBank/DDBJ databases">
        <authorList>
            <consortium name="Molecular Ecology Group"/>
        </authorList>
    </citation>
    <scope>NUCLEOTIDE SEQUENCE</scope>
    <source>
        <strain evidence="3">TBG_1078</strain>
    </source>
</reference>
<dbReference type="Pfam" id="PF00622">
    <property type="entry name" value="SPRY"/>
    <property type="match status" value="1"/>
</dbReference>
<dbReference type="PROSITE" id="PS50188">
    <property type="entry name" value="B302_SPRY"/>
    <property type="match status" value="1"/>
</dbReference>
<feature type="compositionally biased region" description="Low complexity" evidence="1">
    <location>
        <begin position="325"/>
        <end position="334"/>
    </location>
</feature>
<sequence length="417" mass="47122">MDYMWEEEDEEEDLDYYLGDVEEDLRGEDEEDEEEVLEEDEEEELPLPPPPAPRRCLTCPRCRKSPRRRSFRPNLQLTNMVRVIRQMHPSPGRGSKQGICPKHQEALKLFCKVDEEAICARLQGHVQPLGTPPEAVQKMKAEEERRLTELKIRRLTRFLAQEQAGLERRPQECRSSWATCWRGPERSQQGTLNSCEEVRLQPPEVWSPDPGQPHSHDFLTDAIVRKMSPIPDAVPCPPGAGLAERRQEVPDHSNLLSRLLCPGGPRLPFWLHSWEAEVGGPQGWAVGAARESTHQKEQVGSGGSSVGSGDASSARHRHRHRRLHLPQQPLPQRQVRCVGTNGKRYEAQSSTQQTSLSPSEKPRRSGVYLDCEAGRLGFYNAETLAHVHTFSAAFLGKPVFPFFPVLSKGTPIKLCLD</sequence>
<dbReference type="InterPro" id="IPR003877">
    <property type="entry name" value="SPRY_dom"/>
</dbReference>
<name>A0A811YGP7_NYCPR</name>
<dbReference type="InterPro" id="IPR050143">
    <property type="entry name" value="TRIM/RBCC"/>
</dbReference>
<dbReference type="Gene3D" id="3.30.160.60">
    <property type="entry name" value="Classic Zinc Finger"/>
    <property type="match status" value="1"/>
</dbReference>
<proteinExistence type="predicted"/>
<feature type="domain" description="B30.2/SPRY" evidence="2">
    <location>
        <begin position="196"/>
        <end position="417"/>
    </location>
</feature>
<keyword evidence="4" id="KW-1185">Reference proteome</keyword>